<gene>
    <name evidence="3" type="ORF">WJ96_26805</name>
</gene>
<reference evidence="3 4" key="1">
    <citation type="submission" date="2015-11" db="EMBL/GenBank/DDBJ databases">
        <title>Expanding the genomic diversity of Burkholderia species for the development of highly accurate diagnostics.</title>
        <authorList>
            <person name="Sahl J."/>
            <person name="Keim P."/>
            <person name="Wagner D."/>
        </authorList>
    </citation>
    <scope>NUCLEOTIDE SEQUENCE [LARGE SCALE GENOMIC DNA]</scope>
    <source>
        <strain evidence="3 4">MSMB1808WGS</strain>
    </source>
</reference>
<dbReference type="RefSeq" id="WP_059958824.1">
    <property type="nucleotide sequence ID" value="NZ_LPBJ01000132.1"/>
</dbReference>
<protein>
    <submittedName>
        <fullName evidence="3">Chemotaxis protein</fullName>
    </submittedName>
</protein>
<feature type="transmembrane region" description="Helical" evidence="1">
    <location>
        <begin position="105"/>
        <end position="127"/>
    </location>
</feature>
<accession>A0AAW3MJ18</accession>
<comment type="caution">
    <text evidence="3">The sequence shown here is derived from an EMBL/GenBank/DDBJ whole genome shotgun (WGS) entry which is preliminary data.</text>
</comment>
<name>A0AAW3MJ18_9BURK</name>
<feature type="transmembrane region" description="Helical" evidence="1">
    <location>
        <begin position="7"/>
        <end position="26"/>
    </location>
</feature>
<organism evidence="3 4">
    <name type="scientific">Burkholderia ubonensis</name>
    <dbReference type="NCBI Taxonomy" id="101571"/>
    <lineage>
        <taxon>Bacteria</taxon>
        <taxon>Pseudomonadati</taxon>
        <taxon>Pseudomonadota</taxon>
        <taxon>Betaproteobacteria</taxon>
        <taxon>Burkholderiales</taxon>
        <taxon>Burkholderiaceae</taxon>
        <taxon>Burkholderia</taxon>
        <taxon>Burkholderia cepacia complex</taxon>
    </lineage>
</organism>
<feature type="domain" description="DUF802" evidence="2">
    <location>
        <begin position="376"/>
        <end position="428"/>
    </location>
</feature>
<dbReference type="AlphaFoldDB" id="A0AAW3MJ18"/>
<keyword evidence="4" id="KW-1185">Reference proteome</keyword>
<evidence type="ECO:0000256" key="1">
    <source>
        <dbReference type="SAM" id="Phobius"/>
    </source>
</evidence>
<keyword evidence="1" id="KW-0812">Transmembrane</keyword>
<evidence type="ECO:0000313" key="3">
    <source>
        <dbReference type="EMBL" id="KVP82954.1"/>
    </source>
</evidence>
<proteinExistence type="predicted"/>
<dbReference type="EMBL" id="LPBJ01000132">
    <property type="protein sequence ID" value="KVP82954.1"/>
    <property type="molecule type" value="Genomic_DNA"/>
</dbReference>
<feature type="domain" description="DUF802" evidence="2">
    <location>
        <begin position="321"/>
        <end position="373"/>
    </location>
</feature>
<dbReference type="Pfam" id="PF05650">
    <property type="entry name" value="DUF802"/>
    <property type="match status" value="2"/>
</dbReference>
<keyword evidence="1" id="KW-0472">Membrane</keyword>
<dbReference type="SUPFAM" id="SSF58113">
    <property type="entry name" value="Apolipoprotein A-I"/>
    <property type="match status" value="1"/>
</dbReference>
<dbReference type="Proteomes" id="UP000056453">
    <property type="component" value="Unassembled WGS sequence"/>
</dbReference>
<dbReference type="InterPro" id="IPR008520">
    <property type="entry name" value="DUF802"/>
</dbReference>
<sequence>MSRIRIDLVVFMAGLVAVCWIGAGYVASNPPAAVVTLLIAACYLTGAAELLRYRQATATLAGAVNGLSGPPPALDAWLDTLHPSLRGAVRARIEGARAALPGPSLTPYLVGLLVLLGMLGTLLGMVVTLKGTGAALESAADLDAIRASLIAPVKGLGYAFGTSIAGVATSAMLGLLSALVRRDRLDASQQLDAKVATTLRVHSHAHQREESFRLLQKQSDVMPALVERLQTMMTAIDARSAALHEQQIASQQAFFDRTEQAYARLASSVGQSLQDSAAESARVAGAALQPVMETTMAGLAREMTVLRDAVTHAVERQLDGLSSGFEATTANVTGIWNRALDEHRRSSEAAAGHLHAALGQFTDTFAQRSTDLLDGVATRLEATEQRMADGWQHALARQEQVGETLAGHNARALEAAAATFEQHSASLLRTIGESHTSLQGELASRDEQRLAAWRESLAAMAAAMRDDLAQTSAHHASRQQAICDALAKTAADIGAQTTTFEQHSASLLNTMRESHANLQTELASRDEQRLAAWSASLAEMAAKLSDEWAQTSANHTNRQQAICDALAQTAADIGAQTTTFEQHSASLLNTMRESHANLQTELASRDEQRLAAWSASLAEMAAKLSDEWAQTSANHTNRQQAICDALAQTAADIGAQTTTFEQHSASLLNTMRESHANLQTELASRDEQRLAAWSASLAEMAAKLSDEWAQTSANHTNRQQAICDALAKTATDIGAQTTTFEQHSASLLNTMRDSHANLQTELASRDEQRLATWSASLAEMAAKLSDEWAQTSASHMGRQQAICDALAQTATDIGAQTTTFEQHSASLLNTMRDSHANLQTELASRDEQRLATWSASLAEMAAKLSDEWAQTSASHMGRQQAICDALAQTATDIGAQTTTFEQHSASLLNTMRDSHANLQTELASRDEQRLATWSASLAEMAAKLRDEWAQTSAQAASRQQDICDTLARTANDITAQAQAHASDTIAEISRLVQAASEAPKAAAEVVAELRQRLSDSMVRDTAMLDERSRLLATLETLLDAVNHASTEQRGAVDALVRTSADLLDRVGARFNDTVDAETRKLDAVAAQVTAGAVEVASLGDAFGMAVQVFGESNDKLLSHLQRIEAALEKSLARSDEQLEYYVAQAREVIDLSMMSQKQIVEDLQQLAGRRASVGV</sequence>
<evidence type="ECO:0000313" key="4">
    <source>
        <dbReference type="Proteomes" id="UP000056453"/>
    </source>
</evidence>
<keyword evidence="1" id="KW-1133">Transmembrane helix</keyword>
<feature type="transmembrane region" description="Helical" evidence="1">
    <location>
        <begin position="32"/>
        <end position="51"/>
    </location>
</feature>
<evidence type="ECO:0000259" key="2">
    <source>
        <dbReference type="Pfam" id="PF05650"/>
    </source>
</evidence>